<keyword evidence="1" id="KW-0732">Signal</keyword>
<name>A0A7D7NB99_9NEIS</name>
<evidence type="ECO:0000313" key="3">
    <source>
        <dbReference type="Proteomes" id="UP000514752"/>
    </source>
</evidence>
<feature type="signal peptide" evidence="1">
    <location>
        <begin position="1"/>
        <end position="21"/>
    </location>
</feature>
<proteinExistence type="predicted"/>
<dbReference type="RefSeq" id="WP_009119767.1">
    <property type="nucleotide sequence ID" value="NZ_CP059567.1"/>
</dbReference>
<dbReference type="Proteomes" id="UP000514752">
    <property type="component" value="Chromosome"/>
</dbReference>
<dbReference type="KEGG" id="nsg:H3L94_10060"/>
<dbReference type="AlphaFoldDB" id="A0A7D7NB99"/>
<organism evidence="2 3">
    <name type="scientific">Neisseria shayeganii</name>
    <dbReference type="NCBI Taxonomy" id="607712"/>
    <lineage>
        <taxon>Bacteria</taxon>
        <taxon>Pseudomonadati</taxon>
        <taxon>Pseudomonadota</taxon>
        <taxon>Betaproteobacteria</taxon>
        <taxon>Neisseriales</taxon>
        <taxon>Neisseriaceae</taxon>
        <taxon>Neisseria</taxon>
    </lineage>
</organism>
<accession>A0A7D7NB99</accession>
<protein>
    <submittedName>
        <fullName evidence="2">Uncharacterized protein</fullName>
    </submittedName>
</protein>
<reference evidence="2 3" key="1">
    <citation type="submission" date="2020-07" db="EMBL/GenBank/DDBJ databases">
        <title>Genomic diversity of species in the Neisseriaceae family.</title>
        <authorList>
            <person name="Vincent A.T."/>
            <person name="Bernet E."/>
            <person name="Veyrier F.J."/>
        </authorList>
    </citation>
    <scope>NUCLEOTIDE SEQUENCE [LARGE SCALE GENOMIC DNA]</scope>
    <source>
        <strain evidence="2 3">DSM 22244</strain>
    </source>
</reference>
<dbReference type="EMBL" id="CP059567">
    <property type="protein sequence ID" value="QMT40176.1"/>
    <property type="molecule type" value="Genomic_DNA"/>
</dbReference>
<sequence>MNIKPTAALMLALALPAAAWAADEVKIATDTSGLPAEMVQNIAHSSKSMGVKEPMNVSLKTENGTRYAVVSGSSATTCRVKLSNANPPTMLGLSCR</sequence>
<feature type="chain" id="PRO_5027915624" evidence="1">
    <location>
        <begin position="22"/>
        <end position="96"/>
    </location>
</feature>
<gene>
    <name evidence="2" type="ORF">H3L94_10060</name>
</gene>
<evidence type="ECO:0000256" key="1">
    <source>
        <dbReference type="SAM" id="SignalP"/>
    </source>
</evidence>
<evidence type="ECO:0000313" key="2">
    <source>
        <dbReference type="EMBL" id="QMT40176.1"/>
    </source>
</evidence>